<keyword evidence="4" id="KW-0119">Carbohydrate metabolism</keyword>
<dbReference type="Gene3D" id="3.20.20.80">
    <property type="entry name" value="Glycosidases"/>
    <property type="match status" value="1"/>
</dbReference>
<accession>A0A0G1CFM3</accession>
<dbReference type="SUPFAM" id="SSF51445">
    <property type="entry name" value="(Trans)glycosidases"/>
    <property type="match status" value="1"/>
</dbReference>
<dbReference type="EMBL" id="LCFD01000032">
    <property type="protein sequence ID" value="KKS84327.1"/>
    <property type="molecule type" value="Genomic_DNA"/>
</dbReference>
<evidence type="ECO:0000256" key="2">
    <source>
        <dbReference type="ARBA" id="ARBA00022801"/>
    </source>
</evidence>
<keyword evidence="2 7" id="KW-0378">Hydrolase</keyword>
<evidence type="ECO:0000256" key="7">
    <source>
        <dbReference type="RuleBase" id="RU361153"/>
    </source>
</evidence>
<comment type="caution">
    <text evidence="9">The sequence shown here is derived from an EMBL/GenBank/DDBJ whole genome shotgun (WGS) entry which is preliminary data.</text>
</comment>
<evidence type="ECO:0000259" key="8">
    <source>
        <dbReference type="Pfam" id="PF00150"/>
    </source>
</evidence>
<reference evidence="9 10" key="1">
    <citation type="journal article" date="2015" name="Nature">
        <title>rRNA introns, odd ribosomes, and small enigmatic genomes across a large radiation of phyla.</title>
        <authorList>
            <person name="Brown C.T."/>
            <person name="Hug L.A."/>
            <person name="Thomas B.C."/>
            <person name="Sharon I."/>
            <person name="Castelle C.J."/>
            <person name="Singh A."/>
            <person name="Wilkins M.J."/>
            <person name="Williams K.H."/>
            <person name="Banfield J.F."/>
        </authorList>
    </citation>
    <scope>NUCLEOTIDE SEQUENCE [LARGE SCALE GENOMIC DNA]</scope>
</reference>
<dbReference type="Proteomes" id="UP000034050">
    <property type="component" value="Unassembled WGS sequence"/>
</dbReference>
<evidence type="ECO:0000256" key="1">
    <source>
        <dbReference type="ARBA" id="ARBA00005641"/>
    </source>
</evidence>
<dbReference type="InterPro" id="IPR050386">
    <property type="entry name" value="Glycosyl_hydrolase_5"/>
</dbReference>
<evidence type="ECO:0000256" key="4">
    <source>
        <dbReference type="ARBA" id="ARBA00023277"/>
    </source>
</evidence>
<comment type="similarity">
    <text evidence="1 7">Belongs to the glycosyl hydrolase 5 (cellulase A) family.</text>
</comment>
<gene>
    <name evidence="9" type="ORF">UV61_C0032G0003</name>
</gene>
<dbReference type="GO" id="GO:0009986">
    <property type="term" value="C:cell surface"/>
    <property type="evidence" value="ECO:0007669"/>
    <property type="project" value="TreeGrafter"/>
</dbReference>
<proteinExistence type="inferred from homology"/>
<dbReference type="PANTHER" id="PTHR31297">
    <property type="entry name" value="GLUCAN ENDO-1,6-BETA-GLUCOSIDASE B"/>
    <property type="match status" value="1"/>
</dbReference>
<evidence type="ECO:0000313" key="10">
    <source>
        <dbReference type="Proteomes" id="UP000034050"/>
    </source>
</evidence>
<protein>
    <submittedName>
        <fullName evidence="9">Glycoside hydrolase family 5</fullName>
    </submittedName>
</protein>
<dbReference type="PANTHER" id="PTHR31297:SF41">
    <property type="entry name" value="ENDOGLUCANASE, PUTATIVE (AFU_ORTHOLOGUE AFUA_5G01830)-RELATED"/>
    <property type="match status" value="1"/>
</dbReference>
<evidence type="ECO:0000256" key="3">
    <source>
        <dbReference type="ARBA" id="ARBA00023001"/>
    </source>
</evidence>
<dbReference type="InterPro" id="IPR017853">
    <property type="entry name" value="GH"/>
</dbReference>
<dbReference type="STRING" id="1618446.UV61_C0032G0003"/>
<evidence type="ECO:0000313" key="9">
    <source>
        <dbReference type="EMBL" id="KKS84327.1"/>
    </source>
</evidence>
<dbReference type="GO" id="GO:0030245">
    <property type="term" value="P:cellulose catabolic process"/>
    <property type="evidence" value="ECO:0007669"/>
    <property type="project" value="UniProtKB-KW"/>
</dbReference>
<keyword evidence="5 7" id="KW-0326">Glycosidase</keyword>
<dbReference type="GO" id="GO:0008422">
    <property type="term" value="F:beta-glucosidase activity"/>
    <property type="evidence" value="ECO:0007669"/>
    <property type="project" value="TreeGrafter"/>
</dbReference>
<dbReference type="Pfam" id="PF00150">
    <property type="entry name" value="Cellulase"/>
    <property type="match status" value="1"/>
</dbReference>
<keyword evidence="3" id="KW-0136">Cellulose degradation</keyword>
<dbReference type="AlphaFoldDB" id="A0A0G1CFM3"/>
<feature type="domain" description="Glycoside hydrolase family 5" evidence="8">
    <location>
        <begin position="110"/>
        <end position="379"/>
    </location>
</feature>
<keyword evidence="6" id="KW-0624">Polysaccharide degradation</keyword>
<dbReference type="GO" id="GO:0005576">
    <property type="term" value="C:extracellular region"/>
    <property type="evidence" value="ECO:0007669"/>
    <property type="project" value="TreeGrafter"/>
</dbReference>
<evidence type="ECO:0000256" key="5">
    <source>
        <dbReference type="ARBA" id="ARBA00023295"/>
    </source>
</evidence>
<organism evidence="9 10">
    <name type="scientific">Candidatus Gottesmanbacteria bacterium GW2011_GWB1_43_11</name>
    <dbReference type="NCBI Taxonomy" id="1618446"/>
    <lineage>
        <taxon>Bacteria</taxon>
        <taxon>Candidatus Gottesmaniibacteriota</taxon>
    </lineage>
</organism>
<sequence>MKKFLWVGLVLVLVLTLAVIKYPQNIKTKARIPGNWGRVNVGSSELHVAGDKIVNEKNEEVYLRGFQGIQFYPIPTEFYFQAVARNKANAYLLDDYAIDLAKYKYTDFDVDEIKSTGANVVRIWFSLHEIQKEPYKYSEKSLQLLEDTVNKFGEAGIYSVLLLGGSGQNEIEESKVYTSQGLSLWNKSDGLWDQSVKLWGVVAGRFNNNQYVAGYDVINEPAAPSRSELHSFYEDAISSIRTQDKNHIIFLEADLDHKDEYQLGGSYKDKNIAASFHFYYPSQYTLPGGTEGMTQGLKYPGTYCHRKTPKCTPLLWNKDQLEKIIVAALNMEDVKGKPLYIGEFGASAIRDNDGALLWTEDILSIMNKYKLHYTYHTYTHQQTYGYYWLMKPEVRKSIGNLIQGLANGTVKYEDITEKQKQMLMTQNGYTQRKGIKELLSRYFQSE</sequence>
<name>A0A0G1CFM3_9BACT</name>
<evidence type="ECO:0000256" key="6">
    <source>
        <dbReference type="ARBA" id="ARBA00023326"/>
    </source>
</evidence>
<dbReference type="InterPro" id="IPR001547">
    <property type="entry name" value="Glyco_hydro_5"/>
</dbReference>